<dbReference type="SUPFAM" id="SSF53474">
    <property type="entry name" value="alpha/beta-Hydrolases"/>
    <property type="match status" value="1"/>
</dbReference>
<dbReference type="AlphaFoldDB" id="A0A933NWI9"/>
<dbReference type="InterPro" id="IPR000639">
    <property type="entry name" value="Epox_hydrolase-like"/>
</dbReference>
<dbReference type="PANTHER" id="PTHR43798">
    <property type="entry name" value="MONOACYLGLYCEROL LIPASE"/>
    <property type="match status" value="1"/>
</dbReference>
<dbReference type="InterPro" id="IPR050266">
    <property type="entry name" value="AB_hydrolase_sf"/>
</dbReference>
<evidence type="ECO:0000259" key="2">
    <source>
        <dbReference type="Pfam" id="PF12697"/>
    </source>
</evidence>
<gene>
    <name evidence="3" type="ORF">HY834_00690</name>
</gene>
<dbReference type="GO" id="GO:0016020">
    <property type="term" value="C:membrane"/>
    <property type="evidence" value="ECO:0007669"/>
    <property type="project" value="TreeGrafter"/>
</dbReference>
<reference evidence="3" key="1">
    <citation type="submission" date="2020-07" db="EMBL/GenBank/DDBJ databases">
        <title>Huge and variable diversity of episymbiotic CPR bacteria and DPANN archaea in groundwater ecosystems.</title>
        <authorList>
            <person name="He C.Y."/>
            <person name="Keren R."/>
            <person name="Whittaker M."/>
            <person name="Farag I.F."/>
            <person name="Doudna J."/>
            <person name="Cate J.H.D."/>
            <person name="Banfield J.F."/>
        </authorList>
    </citation>
    <scope>NUCLEOTIDE SEQUENCE</scope>
    <source>
        <strain evidence="3">NC_groundwater_1586_Pr3_B-0.1um_66_15</strain>
    </source>
</reference>
<dbReference type="PRINTS" id="PR00412">
    <property type="entry name" value="EPOXHYDRLASE"/>
</dbReference>
<dbReference type="EMBL" id="JACRAF010000004">
    <property type="protein sequence ID" value="MBI4920240.1"/>
    <property type="molecule type" value="Genomic_DNA"/>
</dbReference>
<sequence length="278" mass="29853">MPTPFEIRFDGATLRGEADGFGIPVVFLHAGVADRRMWAAQMEEVAAAGYHVVSYDRRGYGETETPDEPFSHLVDLEAVLDQLDIHAAVLVGCSMGGGLAIDFAIENPGRTIGLVLVGTAVTGAEQAEQPEEIATILDALTYAFERGNLDLVNKIEAHLWLDGPLEASGRVRGEARELFFAMNEVALNHPRLTQEEPRDPAGDALPAIAAPVLLVVGDLDFPDIVERHEALSEDLPEAFAVVIEGTAHLPSLERPDLFNPLLLEFLEALSGAGAAEEA</sequence>
<accession>A0A933NWI9</accession>
<evidence type="ECO:0000256" key="1">
    <source>
        <dbReference type="ARBA" id="ARBA00022801"/>
    </source>
</evidence>
<protein>
    <submittedName>
        <fullName evidence="3">Alpha/beta hydrolase</fullName>
    </submittedName>
</protein>
<dbReference type="InterPro" id="IPR029058">
    <property type="entry name" value="AB_hydrolase_fold"/>
</dbReference>
<feature type="domain" description="AB hydrolase-1" evidence="2">
    <location>
        <begin position="25"/>
        <end position="259"/>
    </location>
</feature>
<dbReference type="Proteomes" id="UP000782610">
    <property type="component" value="Unassembled WGS sequence"/>
</dbReference>
<proteinExistence type="predicted"/>
<dbReference type="GO" id="GO:0016787">
    <property type="term" value="F:hydrolase activity"/>
    <property type="evidence" value="ECO:0007669"/>
    <property type="project" value="UniProtKB-KW"/>
</dbReference>
<dbReference type="PRINTS" id="PR00111">
    <property type="entry name" value="ABHYDROLASE"/>
</dbReference>
<dbReference type="InterPro" id="IPR000073">
    <property type="entry name" value="AB_hydrolase_1"/>
</dbReference>
<keyword evidence="1 3" id="KW-0378">Hydrolase</keyword>
<dbReference type="PANTHER" id="PTHR43798:SF31">
    <property type="entry name" value="AB HYDROLASE SUPERFAMILY PROTEIN YCLE"/>
    <property type="match status" value="1"/>
</dbReference>
<comment type="caution">
    <text evidence="3">The sequence shown here is derived from an EMBL/GenBank/DDBJ whole genome shotgun (WGS) entry which is preliminary data.</text>
</comment>
<name>A0A933NWI9_9HYPH</name>
<evidence type="ECO:0000313" key="3">
    <source>
        <dbReference type="EMBL" id="MBI4920240.1"/>
    </source>
</evidence>
<evidence type="ECO:0000313" key="4">
    <source>
        <dbReference type="Proteomes" id="UP000782610"/>
    </source>
</evidence>
<dbReference type="Pfam" id="PF12697">
    <property type="entry name" value="Abhydrolase_6"/>
    <property type="match status" value="1"/>
</dbReference>
<dbReference type="Gene3D" id="3.40.50.1820">
    <property type="entry name" value="alpha/beta hydrolase"/>
    <property type="match status" value="1"/>
</dbReference>
<organism evidence="3 4">
    <name type="scientific">Devosia nanyangense</name>
    <dbReference type="NCBI Taxonomy" id="1228055"/>
    <lineage>
        <taxon>Bacteria</taxon>
        <taxon>Pseudomonadati</taxon>
        <taxon>Pseudomonadota</taxon>
        <taxon>Alphaproteobacteria</taxon>
        <taxon>Hyphomicrobiales</taxon>
        <taxon>Devosiaceae</taxon>
        <taxon>Devosia</taxon>
    </lineage>
</organism>